<dbReference type="GO" id="GO:0010181">
    <property type="term" value="F:FMN binding"/>
    <property type="evidence" value="ECO:0007669"/>
    <property type="project" value="InterPro"/>
</dbReference>
<evidence type="ECO:0000256" key="1">
    <source>
        <dbReference type="ARBA" id="ARBA00001917"/>
    </source>
</evidence>
<dbReference type="SMART" id="SM00903">
    <property type="entry name" value="Flavin_Reduct"/>
    <property type="match status" value="1"/>
</dbReference>
<evidence type="ECO:0000256" key="2">
    <source>
        <dbReference type="ARBA" id="ARBA00022630"/>
    </source>
</evidence>
<dbReference type="SUPFAM" id="SSF50475">
    <property type="entry name" value="FMN-binding split barrel"/>
    <property type="match status" value="1"/>
</dbReference>
<protein>
    <submittedName>
        <fullName evidence="5">Flavin reductase family protein</fullName>
    </submittedName>
</protein>
<accession>A0A7X2TPM3</accession>
<gene>
    <name evidence="5" type="ORF">FYJ60_10525</name>
</gene>
<keyword evidence="2" id="KW-0285">Flavoprotein</keyword>
<dbReference type="Proteomes" id="UP000466864">
    <property type="component" value="Unassembled WGS sequence"/>
</dbReference>
<dbReference type="InterPro" id="IPR052174">
    <property type="entry name" value="Flavoredoxin"/>
</dbReference>
<evidence type="ECO:0000259" key="4">
    <source>
        <dbReference type="SMART" id="SM00903"/>
    </source>
</evidence>
<dbReference type="PANTHER" id="PTHR43567:SF1">
    <property type="entry name" value="FLAVOREDOXIN"/>
    <property type="match status" value="1"/>
</dbReference>
<comment type="caution">
    <text evidence="5">The sequence shown here is derived from an EMBL/GenBank/DDBJ whole genome shotgun (WGS) entry which is preliminary data.</text>
</comment>
<feature type="domain" description="Flavin reductase like" evidence="4">
    <location>
        <begin position="12"/>
        <end position="159"/>
    </location>
</feature>
<keyword evidence="6" id="KW-1185">Reference proteome</keyword>
<proteinExistence type="inferred from homology"/>
<evidence type="ECO:0000313" key="6">
    <source>
        <dbReference type="Proteomes" id="UP000466864"/>
    </source>
</evidence>
<dbReference type="Gene3D" id="2.30.110.10">
    <property type="entry name" value="Electron Transport, Fmn-binding Protein, Chain A"/>
    <property type="match status" value="1"/>
</dbReference>
<reference evidence="5 6" key="1">
    <citation type="submission" date="2019-08" db="EMBL/GenBank/DDBJ databases">
        <title>In-depth cultivation of the pig gut microbiome towards novel bacterial diversity and tailored functional studies.</title>
        <authorList>
            <person name="Wylensek D."/>
            <person name="Hitch T.C.A."/>
            <person name="Clavel T."/>
        </authorList>
    </citation>
    <scope>NUCLEOTIDE SEQUENCE [LARGE SCALE GENOMIC DNA]</scope>
    <source>
        <strain evidence="5 6">Oil+RF-744-WCA-WT-13</strain>
    </source>
</reference>
<dbReference type="RefSeq" id="WP_154458662.1">
    <property type="nucleotide sequence ID" value="NZ_VUMV01000008.1"/>
</dbReference>
<dbReference type="EMBL" id="VUMV01000008">
    <property type="protein sequence ID" value="MST82750.1"/>
    <property type="molecule type" value="Genomic_DNA"/>
</dbReference>
<comment type="similarity">
    <text evidence="3">Belongs to the flavoredoxin family.</text>
</comment>
<comment type="cofactor">
    <cofactor evidence="1">
        <name>FMN</name>
        <dbReference type="ChEBI" id="CHEBI:58210"/>
    </cofactor>
</comment>
<evidence type="ECO:0000256" key="3">
    <source>
        <dbReference type="ARBA" id="ARBA00038054"/>
    </source>
</evidence>
<organism evidence="5 6">
    <name type="scientific">Bilifractor porci</name>
    <dbReference type="NCBI Taxonomy" id="2606636"/>
    <lineage>
        <taxon>Bacteria</taxon>
        <taxon>Bacillati</taxon>
        <taxon>Bacillota</taxon>
        <taxon>Clostridia</taxon>
        <taxon>Lachnospirales</taxon>
        <taxon>Lachnospiraceae</taxon>
        <taxon>Bilifractor</taxon>
    </lineage>
</organism>
<sequence>MAKKELKLHAVVSPTETVVVSAYDKDGKADACTLAFYMVSSHVPPCVTIAINATQRRKTLADMLENNAFVLGFPSIDQVREADYLGVESGYNSDKLKDIGFSVSNAKTVHAPIINEMLLSLECEIVHTVTVGSHMQVTGEVKRILADESILNEKGRIVLEKLKPIIYDEEQMRYLNVGEVISDAFKPGAEMKKTLRRGECV</sequence>
<dbReference type="PANTHER" id="PTHR43567">
    <property type="entry name" value="FLAVOREDOXIN-RELATED-RELATED"/>
    <property type="match status" value="1"/>
</dbReference>
<dbReference type="Pfam" id="PF01613">
    <property type="entry name" value="Flavin_Reduct"/>
    <property type="match status" value="1"/>
</dbReference>
<dbReference type="GO" id="GO:0016646">
    <property type="term" value="F:oxidoreductase activity, acting on the CH-NH group of donors, NAD or NADP as acceptor"/>
    <property type="evidence" value="ECO:0007669"/>
    <property type="project" value="UniProtKB-ARBA"/>
</dbReference>
<dbReference type="AlphaFoldDB" id="A0A7X2TPM3"/>
<dbReference type="InterPro" id="IPR002563">
    <property type="entry name" value="Flavin_Rdtase-like_dom"/>
</dbReference>
<evidence type="ECO:0000313" key="5">
    <source>
        <dbReference type="EMBL" id="MST82750.1"/>
    </source>
</evidence>
<dbReference type="InterPro" id="IPR012349">
    <property type="entry name" value="Split_barrel_FMN-bd"/>
</dbReference>
<name>A0A7X2TPM3_9FIRM</name>